<dbReference type="Proteomes" id="UP000237082">
    <property type="component" value="Unassembled WGS sequence"/>
</dbReference>
<keyword evidence="3" id="KW-1185">Reference proteome</keyword>
<dbReference type="InterPro" id="IPR014833">
    <property type="entry name" value="TnsA_N"/>
</dbReference>
<proteinExistence type="predicted"/>
<evidence type="ECO:0000259" key="1">
    <source>
        <dbReference type="Pfam" id="PF08722"/>
    </source>
</evidence>
<dbReference type="OrthoDB" id="5439087at2"/>
<evidence type="ECO:0000313" key="3">
    <source>
        <dbReference type="Proteomes" id="UP000237082"/>
    </source>
</evidence>
<sequence length="276" mass="31522">MLSDHAFAEFCQRQQLSNTSIKVIGRVRQSDPSRRVKSSWGNVSCRFTSRKMRVTIQAESHSNELAALYLWEHDPNVHEFYDQPEPIKLKYAKENGRKIGVTHTSDYFLIAEDFIGWVECKTEEELERLATKQPERFQFVDGQWHSPPGQAFAAQFGLGYRIRSSNETDWSLVRNLHFLQDYLADHPLQTSPEESKLIQGLFQDKADHSLFELLHAHEDLSADAIYQAIADGGLYVDLCAAPLSDPVNVMVYRDAVAAECLRTQGVTNARYPNAMR</sequence>
<reference evidence="3" key="1">
    <citation type="submission" date="2018-02" db="EMBL/GenBank/DDBJ databases">
        <authorList>
            <person name="O'Hara-Hanley K."/>
            <person name="Soby S."/>
        </authorList>
    </citation>
    <scope>NUCLEOTIDE SEQUENCE [LARGE SCALE GENOMIC DNA]</scope>
    <source>
        <strain evidence="3">MWU14-2602</strain>
    </source>
</reference>
<protein>
    <recommendedName>
        <fullName evidence="1">TnsA endonuclease N-terminal domain-containing protein</fullName>
    </recommendedName>
</protein>
<organism evidence="2 3">
    <name type="scientific">Chromobacterium alticapitis</name>
    <dbReference type="NCBI Taxonomy" id="2073169"/>
    <lineage>
        <taxon>Bacteria</taxon>
        <taxon>Pseudomonadati</taxon>
        <taxon>Pseudomonadota</taxon>
        <taxon>Betaproteobacteria</taxon>
        <taxon>Neisseriales</taxon>
        <taxon>Chromobacteriaceae</taxon>
        <taxon>Chromobacterium</taxon>
    </lineage>
</organism>
<comment type="caution">
    <text evidence="2">The sequence shown here is derived from an EMBL/GenBank/DDBJ whole genome shotgun (WGS) entry which is preliminary data.</text>
</comment>
<gene>
    <name evidence="2" type="ORF">C2I19_16215</name>
</gene>
<name>A0A2S5DCX3_9NEIS</name>
<dbReference type="EMBL" id="PQWB01000085">
    <property type="protein sequence ID" value="POZ60940.1"/>
    <property type="molecule type" value="Genomic_DNA"/>
</dbReference>
<dbReference type="Pfam" id="PF08722">
    <property type="entry name" value="Tn7_TnsA-like_N"/>
    <property type="match status" value="1"/>
</dbReference>
<dbReference type="AlphaFoldDB" id="A0A2S5DCX3"/>
<feature type="domain" description="TnsA endonuclease N-terminal" evidence="1">
    <location>
        <begin position="74"/>
        <end position="161"/>
    </location>
</feature>
<accession>A0A2S5DCX3</accession>
<dbReference type="RefSeq" id="WP_103903703.1">
    <property type="nucleotide sequence ID" value="NZ_PQWB01000085.1"/>
</dbReference>
<evidence type="ECO:0000313" key="2">
    <source>
        <dbReference type="EMBL" id="POZ60940.1"/>
    </source>
</evidence>